<feature type="compositionally biased region" description="Polar residues" evidence="6">
    <location>
        <begin position="828"/>
        <end position="838"/>
    </location>
</feature>
<reference evidence="8 9" key="1">
    <citation type="journal article" date="2017" name="BMC Genomics">
        <title>Chromosome level assembly and secondary metabolite potential of the parasitic fungus Cordyceps militaris.</title>
        <authorList>
            <person name="Kramer G.J."/>
            <person name="Nodwell J.R."/>
        </authorList>
    </citation>
    <scope>NUCLEOTIDE SEQUENCE [LARGE SCALE GENOMIC DNA]</scope>
    <source>
        <strain evidence="8 9">ATCC 34164</strain>
    </source>
</reference>
<name>A0A2H4SH74_CORMI</name>
<evidence type="ECO:0000256" key="4">
    <source>
        <dbReference type="ARBA" id="ARBA00023163"/>
    </source>
</evidence>
<feature type="compositionally biased region" description="Low complexity" evidence="6">
    <location>
        <begin position="893"/>
        <end position="912"/>
    </location>
</feature>
<feature type="compositionally biased region" description="Pro residues" evidence="6">
    <location>
        <begin position="808"/>
        <end position="819"/>
    </location>
</feature>
<feature type="compositionally biased region" description="Polar residues" evidence="6">
    <location>
        <begin position="667"/>
        <end position="679"/>
    </location>
</feature>
<keyword evidence="5" id="KW-0539">Nucleus</keyword>
<protein>
    <submittedName>
        <fullName evidence="8">SRF-type transcription factor</fullName>
    </submittedName>
</protein>
<keyword evidence="4" id="KW-0804">Transcription</keyword>
<evidence type="ECO:0000313" key="8">
    <source>
        <dbReference type="EMBL" id="ATY62456.1"/>
    </source>
</evidence>
<dbReference type="InterPro" id="IPR036879">
    <property type="entry name" value="TF_MADSbox_sf"/>
</dbReference>
<evidence type="ECO:0000256" key="3">
    <source>
        <dbReference type="ARBA" id="ARBA00023125"/>
    </source>
</evidence>
<feature type="compositionally biased region" description="Basic and acidic residues" evidence="6">
    <location>
        <begin position="612"/>
        <end position="636"/>
    </location>
</feature>
<evidence type="ECO:0000256" key="6">
    <source>
        <dbReference type="SAM" id="MobiDB-lite"/>
    </source>
</evidence>
<dbReference type="Gene3D" id="3.40.1810.10">
    <property type="entry name" value="Transcription factor, MADS-box"/>
    <property type="match status" value="1"/>
</dbReference>
<dbReference type="PRINTS" id="PR00404">
    <property type="entry name" value="MADSDOMAIN"/>
</dbReference>
<sequence length="949" mass="101715">MYPLWMLRPIIRRKRSHLVTACYPLSSVQSIIRTLQRQIQPHHPARPVRVLSSGQLPIRPTVIASSVGSRCLPSFLSPFLPPPTVCVPLVFCAVAAVAAAPPPPPPLLVCAPTLLAVACPTALPSTPSQSLARVCRRCKPTLLAPAAITSPPTSPQVQGFAASLATAHRPTPHSSSGRLLPSSKYKPPRLNLPSASLSIRHYCACAASSLSPTAGASSWLDLACNRQPPRPSAPSRCDSANNTLKLGACALLSPVPCSSLLFAASHRHPLPWVAEKSKSGPSKMTATAHTFLKRKGGLFKKAHELSVLCSVDVAVFIFGNNKKLYEYSSADMHDLITRHQYHGGPNEHKGPTDFAGADDGDEDEDGDATPPRGHEEAQMMPPQYHPQHGHFPPQIRHHTASASPPVPNGGPFPGHHAHHLPPRGHSPHPPMGRPDSRNDGRRVSSSMIPPPAPGPHPGITYMPAPPIYNGPTAPSQPMMHSHGAQYYSAQPQHPHQPPPPQAYADDRRPPQPHSQQSHSQQSHSQQSHSQQSHSQQPHSQQPHHQQSHPQQSHSQQSHAQQPHAQQPHPGYTPQPPPQQTQAPFPPQPPSQAMSMPPRPDIQQPTTMPHPPPPDRRPMESQPPHLREVALEMDARHPPSLNTDSAIKKLPQRRSHSIFTPVEENRSILGQHSKLFSTEESTIKEEPTSRSQSVDAGAPMRTSPPLPRSHSSMDKSRNVSLPDVTFAPPSRTNSVTGGPLSARPRGPKLTVQIPDGGSEQSGSAVTAESSSPRNPADTPTHTQRRHGSIVLPPPSPSTSALLSAGATGPPNPFARPPPVNPQGIGNGVPTKNDTPQSALPSRYLNGDFLPSPSSFYPEWNYKASDSNTLPSPLNFSTPVVGSGPSFLTQDQSHTAMSSASTATSSSMTAIASAPDSLKSREAMKRKSEGSATSSTSSHGPPTEAKRVKVE</sequence>
<dbReference type="SMART" id="SM00432">
    <property type="entry name" value="MADS"/>
    <property type="match status" value="1"/>
</dbReference>
<comment type="subcellular location">
    <subcellularLocation>
        <location evidence="1">Nucleus</location>
    </subcellularLocation>
</comment>
<feature type="compositionally biased region" description="Low complexity" evidence="6">
    <location>
        <begin position="928"/>
        <end position="941"/>
    </location>
</feature>
<dbReference type="InterPro" id="IPR050142">
    <property type="entry name" value="MADS-box/MEF2_TF"/>
</dbReference>
<organism evidence="8 9">
    <name type="scientific">Cordyceps militaris</name>
    <name type="common">Caterpillar fungus</name>
    <name type="synonym">Clavaria militaris</name>
    <dbReference type="NCBI Taxonomy" id="73501"/>
    <lineage>
        <taxon>Eukaryota</taxon>
        <taxon>Fungi</taxon>
        <taxon>Dikarya</taxon>
        <taxon>Ascomycota</taxon>
        <taxon>Pezizomycotina</taxon>
        <taxon>Sordariomycetes</taxon>
        <taxon>Hypocreomycetidae</taxon>
        <taxon>Hypocreales</taxon>
        <taxon>Cordycipitaceae</taxon>
        <taxon>Cordyceps</taxon>
    </lineage>
</organism>
<dbReference type="VEuPathDB" id="FungiDB:CCM_07679"/>
<dbReference type="Pfam" id="PF00319">
    <property type="entry name" value="SRF-TF"/>
    <property type="match status" value="1"/>
</dbReference>
<dbReference type="AlphaFoldDB" id="A0A2H4SH74"/>
<dbReference type="GO" id="GO:0045944">
    <property type="term" value="P:positive regulation of transcription by RNA polymerase II"/>
    <property type="evidence" value="ECO:0007669"/>
    <property type="project" value="UniProtKB-ARBA"/>
</dbReference>
<gene>
    <name evidence="8" type="ORF">A9K55_007342</name>
</gene>
<dbReference type="InterPro" id="IPR002100">
    <property type="entry name" value="TF_MADSbox"/>
</dbReference>
<dbReference type="GO" id="GO:0003677">
    <property type="term" value="F:DNA binding"/>
    <property type="evidence" value="ECO:0007669"/>
    <property type="project" value="UniProtKB-KW"/>
</dbReference>
<keyword evidence="2" id="KW-0805">Transcription regulation</keyword>
<dbReference type="GO" id="GO:0005634">
    <property type="term" value="C:nucleus"/>
    <property type="evidence" value="ECO:0007669"/>
    <property type="project" value="UniProtKB-SubCell"/>
</dbReference>
<proteinExistence type="predicted"/>
<feature type="compositionally biased region" description="Acidic residues" evidence="6">
    <location>
        <begin position="356"/>
        <end position="367"/>
    </location>
</feature>
<evidence type="ECO:0000313" key="9">
    <source>
        <dbReference type="Proteomes" id="UP000323067"/>
    </source>
</evidence>
<keyword evidence="3" id="KW-0238">DNA-binding</keyword>
<feature type="compositionally biased region" description="Polar residues" evidence="6">
    <location>
        <begin position="757"/>
        <end position="780"/>
    </location>
</feature>
<dbReference type="PROSITE" id="PS50066">
    <property type="entry name" value="MADS_BOX_2"/>
    <property type="match status" value="1"/>
</dbReference>
<evidence type="ECO:0000256" key="1">
    <source>
        <dbReference type="ARBA" id="ARBA00004123"/>
    </source>
</evidence>
<feature type="compositionally biased region" description="Polar residues" evidence="6">
    <location>
        <begin position="862"/>
        <end position="892"/>
    </location>
</feature>
<feature type="compositionally biased region" description="Pro residues" evidence="6">
    <location>
        <begin position="570"/>
        <end position="589"/>
    </location>
</feature>
<dbReference type="EMBL" id="CP023324">
    <property type="protein sequence ID" value="ATY62456.1"/>
    <property type="molecule type" value="Genomic_DNA"/>
</dbReference>
<feature type="region of interest" description="Disordered" evidence="6">
    <location>
        <begin position="860"/>
        <end position="949"/>
    </location>
</feature>
<evidence type="ECO:0000256" key="5">
    <source>
        <dbReference type="ARBA" id="ARBA00023242"/>
    </source>
</evidence>
<dbReference type="OrthoDB" id="1898716at2759"/>
<evidence type="ECO:0000259" key="7">
    <source>
        <dbReference type="PROSITE" id="PS50066"/>
    </source>
</evidence>
<dbReference type="Proteomes" id="UP000323067">
    <property type="component" value="Chromosome vii"/>
</dbReference>
<feature type="compositionally biased region" description="Basic residues" evidence="6">
    <location>
        <begin position="415"/>
        <end position="426"/>
    </location>
</feature>
<dbReference type="GO" id="GO:0046983">
    <property type="term" value="F:protein dimerization activity"/>
    <property type="evidence" value="ECO:0007669"/>
    <property type="project" value="InterPro"/>
</dbReference>
<dbReference type="VEuPathDB" id="FungiDB:A9K55_007342"/>
<feature type="region of interest" description="Disordered" evidence="6">
    <location>
        <begin position="339"/>
        <end position="844"/>
    </location>
</feature>
<feature type="compositionally biased region" description="Low complexity" evidence="6">
    <location>
        <begin position="796"/>
        <end position="807"/>
    </location>
</feature>
<feature type="compositionally biased region" description="Low complexity" evidence="6">
    <location>
        <begin position="513"/>
        <end position="569"/>
    </location>
</feature>
<feature type="compositionally biased region" description="Basic and acidic residues" evidence="6">
    <location>
        <begin position="916"/>
        <end position="927"/>
    </location>
</feature>
<dbReference type="PANTHER" id="PTHR48019">
    <property type="entry name" value="SERUM RESPONSE FACTOR HOMOLOG"/>
    <property type="match status" value="1"/>
</dbReference>
<accession>A0A2H4SH74</accession>
<dbReference type="SUPFAM" id="SSF55455">
    <property type="entry name" value="SRF-like"/>
    <property type="match status" value="1"/>
</dbReference>
<feature type="region of interest" description="Disordered" evidence="6">
    <location>
        <begin position="149"/>
        <end position="183"/>
    </location>
</feature>
<evidence type="ECO:0000256" key="2">
    <source>
        <dbReference type="ARBA" id="ARBA00023015"/>
    </source>
</evidence>
<feature type="domain" description="MADS-box" evidence="7">
    <location>
        <begin position="290"/>
        <end position="331"/>
    </location>
</feature>